<dbReference type="EMBL" id="KQ459460">
    <property type="protein sequence ID" value="KPJ00854.1"/>
    <property type="molecule type" value="Genomic_DNA"/>
</dbReference>
<dbReference type="Gene3D" id="3.30.40.10">
    <property type="entry name" value="Zinc/RING finger domain, C3HC4 (zinc finger)"/>
    <property type="match status" value="1"/>
</dbReference>
<dbReference type="Pfam" id="PF00855">
    <property type="entry name" value="PWWP"/>
    <property type="match status" value="1"/>
</dbReference>
<dbReference type="AlphaFoldDB" id="A0A194Q661"/>
<name>A0A194Q661_PAPXU</name>
<evidence type="ECO:0000313" key="3">
    <source>
        <dbReference type="Proteomes" id="UP000053268"/>
    </source>
</evidence>
<sequence length="420" mass="48942">MSIVHWKLGDIALARICKKVYAKVQVIKDEKGLFFDDKVLAISPSEDGINVTTELCYYVETIRTRNKMWLPYTCLHLAARSRPFYGPSEKLPVPIKIKPPSVPRKRKIKEDHPLPLSVKPLKSREPDLNITYDIRHIPLKQGKYENAFKEFVRRGKEMLFDEFYSQLQDNKENEECLYYVKNIDASTEDKFEMIIKKSVSEKEIENYLHQCWRYNLVHKQTENKENIDNNKSLSPEKMPITLHAPWCLVCGEGERLRQCPNCPSSFHLACRREWLVTIIHRKKLPNKLQKQVKFVDKILSSTRTICTVKKEKENMELCPSCMWGPKVGYEDVVWHKLGSCPWWPARVLAPGAVPSCLLSRSHTPHQWPLKYYGTENHSWGDSARMCLFLPSHTAALRSRDDTLQRAMLDACDDYIAVYLT</sequence>
<dbReference type="GO" id="GO:0032259">
    <property type="term" value="P:methylation"/>
    <property type="evidence" value="ECO:0007669"/>
    <property type="project" value="UniProtKB-KW"/>
</dbReference>
<dbReference type="STRING" id="66420.A0A194Q661"/>
<accession>A0A194Q661</accession>
<keyword evidence="3" id="KW-1185">Reference proteome</keyword>
<organism evidence="2 3">
    <name type="scientific">Papilio xuthus</name>
    <name type="common">Asian swallowtail butterfly</name>
    <dbReference type="NCBI Taxonomy" id="66420"/>
    <lineage>
        <taxon>Eukaryota</taxon>
        <taxon>Metazoa</taxon>
        <taxon>Ecdysozoa</taxon>
        <taxon>Arthropoda</taxon>
        <taxon>Hexapoda</taxon>
        <taxon>Insecta</taxon>
        <taxon>Pterygota</taxon>
        <taxon>Neoptera</taxon>
        <taxon>Endopterygota</taxon>
        <taxon>Lepidoptera</taxon>
        <taxon>Glossata</taxon>
        <taxon>Ditrysia</taxon>
        <taxon>Papilionoidea</taxon>
        <taxon>Papilionidae</taxon>
        <taxon>Papilioninae</taxon>
        <taxon>Papilio</taxon>
    </lineage>
</organism>
<evidence type="ECO:0000313" key="2">
    <source>
        <dbReference type="EMBL" id="KPJ00854.1"/>
    </source>
</evidence>
<dbReference type="Proteomes" id="UP000053268">
    <property type="component" value="Unassembled WGS sequence"/>
</dbReference>
<protein>
    <submittedName>
        <fullName evidence="2">Putative histone-lysine N-methyltransferase Mes-4</fullName>
    </submittedName>
</protein>
<dbReference type="InterPro" id="IPR011011">
    <property type="entry name" value="Znf_FYVE_PHD"/>
</dbReference>
<dbReference type="Gene3D" id="2.30.30.140">
    <property type="match status" value="1"/>
</dbReference>
<evidence type="ECO:0000259" key="1">
    <source>
        <dbReference type="PROSITE" id="PS50812"/>
    </source>
</evidence>
<dbReference type="PROSITE" id="PS50812">
    <property type="entry name" value="PWWP"/>
    <property type="match status" value="1"/>
</dbReference>
<dbReference type="InterPro" id="IPR000313">
    <property type="entry name" value="PWWP_dom"/>
</dbReference>
<dbReference type="SUPFAM" id="SSF57903">
    <property type="entry name" value="FYVE/PHD zinc finger"/>
    <property type="match status" value="1"/>
</dbReference>
<dbReference type="GO" id="GO:0008168">
    <property type="term" value="F:methyltransferase activity"/>
    <property type="evidence" value="ECO:0007669"/>
    <property type="project" value="UniProtKB-KW"/>
</dbReference>
<feature type="domain" description="PWWP" evidence="1">
    <location>
        <begin position="329"/>
        <end position="391"/>
    </location>
</feature>
<reference evidence="2 3" key="1">
    <citation type="journal article" date="2015" name="Nat. Commun.">
        <title>Outbred genome sequencing and CRISPR/Cas9 gene editing in butterflies.</title>
        <authorList>
            <person name="Li X."/>
            <person name="Fan D."/>
            <person name="Zhang W."/>
            <person name="Liu G."/>
            <person name="Zhang L."/>
            <person name="Zhao L."/>
            <person name="Fang X."/>
            <person name="Chen L."/>
            <person name="Dong Y."/>
            <person name="Chen Y."/>
            <person name="Ding Y."/>
            <person name="Zhao R."/>
            <person name="Feng M."/>
            <person name="Zhu Y."/>
            <person name="Feng Y."/>
            <person name="Jiang X."/>
            <person name="Zhu D."/>
            <person name="Xiang H."/>
            <person name="Feng X."/>
            <person name="Li S."/>
            <person name="Wang J."/>
            <person name="Zhang G."/>
            <person name="Kronforst M.R."/>
            <person name="Wang W."/>
        </authorList>
    </citation>
    <scope>NUCLEOTIDE SEQUENCE [LARGE SCALE GENOMIC DNA]</scope>
    <source>
        <strain evidence="2">Ya'a_city_454_Px</strain>
        <tissue evidence="2">Whole body</tissue>
    </source>
</reference>
<dbReference type="CDD" id="cd05838">
    <property type="entry name" value="PWWP_NSD_rpt2"/>
    <property type="match status" value="1"/>
</dbReference>
<dbReference type="InterPro" id="IPR013083">
    <property type="entry name" value="Znf_RING/FYVE/PHD"/>
</dbReference>
<proteinExistence type="predicted"/>
<gene>
    <name evidence="2" type="ORF">RR46_07693</name>
</gene>
<keyword evidence="2" id="KW-0808">Transferase</keyword>
<keyword evidence="2" id="KW-0489">Methyltransferase</keyword>
<dbReference type="SUPFAM" id="SSF63748">
    <property type="entry name" value="Tudor/PWWP/MBT"/>
    <property type="match status" value="1"/>
</dbReference>